<keyword evidence="9" id="KW-0472">Membrane</keyword>
<evidence type="ECO:0000256" key="3">
    <source>
        <dbReference type="ARBA" id="ARBA00022553"/>
    </source>
</evidence>
<dbReference type="GO" id="GO:0000160">
    <property type="term" value="P:phosphorelay signal transduction system"/>
    <property type="evidence" value="ECO:0007669"/>
    <property type="project" value="UniProtKB-KW"/>
</dbReference>
<dbReference type="RefSeq" id="WP_175226773.1">
    <property type="nucleotide sequence ID" value="NZ_CADIKH010000010.1"/>
</dbReference>
<evidence type="ECO:0000313" key="14">
    <source>
        <dbReference type="EMBL" id="CAB3755112.1"/>
    </source>
</evidence>
<evidence type="ECO:0000256" key="6">
    <source>
        <dbReference type="ARBA" id="ARBA00022840"/>
    </source>
</evidence>
<accession>A0A6J5DPM3</accession>
<keyword evidence="7" id="KW-1133">Transmembrane helix</keyword>
<evidence type="ECO:0000259" key="13">
    <source>
        <dbReference type="PROSITE" id="PS50110"/>
    </source>
</evidence>
<feature type="coiled-coil region" evidence="11">
    <location>
        <begin position="63"/>
        <end position="97"/>
    </location>
</feature>
<dbReference type="SUPFAM" id="SSF47226">
    <property type="entry name" value="Histidine-containing phosphotransfer domain, HPT domain"/>
    <property type="match status" value="1"/>
</dbReference>
<evidence type="ECO:0000256" key="9">
    <source>
        <dbReference type="ARBA" id="ARBA00023136"/>
    </source>
</evidence>
<dbReference type="EMBL" id="CADIKH010000010">
    <property type="protein sequence ID" value="CAB3755112.1"/>
    <property type="molecule type" value="Genomic_DNA"/>
</dbReference>
<dbReference type="GO" id="GO:0005524">
    <property type="term" value="F:ATP binding"/>
    <property type="evidence" value="ECO:0007669"/>
    <property type="project" value="UniProtKB-KW"/>
</dbReference>
<keyword evidence="6" id="KW-0067">ATP-binding</keyword>
<evidence type="ECO:0000256" key="5">
    <source>
        <dbReference type="ARBA" id="ARBA00022741"/>
    </source>
</evidence>
<keyword evidence="2" id="KW-1003">Cell membrane</keyword>
<keyword evidence="15" id="KW-1185">Reference proteome</keyword>
<organism evidence="14 15">
    <name type="scientific">Paraburkholderia humisilvae</name>
    <dbReference type="NCBI Taxonomy" id="627669"/>
    <lineage>
        <taxon>Bacteria</taxon>
        <taxon>Pseudomonadati</taxon>
        <taxon>Pseudomonadota</taxon>
        <taxon>Betaproteobacteria</taxon>
        <taxon>Burkholderiales</taxon>
        <taxon>Burkholderiaceae</taxon>
        <taxon>Paraburkholderia</taxon>
    </lineage>
</organism>
<sequence>MSQTVIPVGASLLARRLCDIARVCAIEHAAALASVCAFALLGAPVTGVVVAALIATSRARAALEIALCRLRTAEDELAQLRRTASAAQAHAVNMQLEAQRRSAAAAVDHERECSRVAELVRRIVCDPARAIVEMLNAVGAQGVQRPVQLIGAPVGHLIRSALATFAQNVHDVFDPSPADRCAIVLEESPVDLRCVIDGAVALLAPRAIAKGLQLRVCTDRSVAAWVLADRERIGQIVFNLLDAAISATRVGRLTVAANTETLNAGSQRVFIGVSGARPGTPYDRVVVVDDQASNHIGTPDVPDLGLCRLLAQRMGGDIEIGNSSAFGVCMAFHAPFTVERFARPPSSGDGRRRAVVELSACHERRALCDLLDKLGVDVVPAGMPVPGHVDLWFADEHAPVPGLSRVTRIVLVTESFIPGGLSEMDGHLTLSVNPLSWSAVERVCMLRGINRRVRAQRVPACDTQAPASTVAQRAVLIVDDNEINRKVVARQLDVLGYRCVAVPGAEAAVAAMARQSFDVLITDLHMPGANGIELAKRVRAMNRLASPKMPVVLMTGETDIGDRVEVPPTLFDSVLPKPTSLDALNACLQALFVEPLLNARNLGTEQEERLDRRHLDALSEHGIDVAEVLSGWQQAMEEDLMQLHACRERRDADGLRALLHRLSGAVGLVGAAGLMDALRQSGAMRPEPPAVLLDSLVSRIRVLIAQLRRGNQASDQAEAEQAMPMSGAVAVER</sequence>
<dbReference type="InterPro" id="IPR036890">
    <property type="entry name" value="HATPase_C_sf"/>
</dbReference>
<dbReference type="Gene3D" id="3.30.565.10">
    <property type="entry name" value="Histidine kinase-like ATPase, C-terminal domain"/>
    <property type="match status" value="1"/>
</dbReference>
<feature type="modified residue" description="4-aspartylphosphate" evidence="10">
    <location>
        <position position="523"/>
    </location>
</feature>
<dbReference type="GO" id="GO:0004673">
    <property type="term" value="F:protein histidine kinase activity"/>
    <property type="evidence" value="ECO:0007669"/>
    <property type="project" value="UniProtKB-EC"/>
</dbReference>
<evidence type="ECO:0000256" key="2">
    <source>
        <dbReference type="ARBA" id="ARBA00022475"/>
    </source>
</evidence>
<dbReference type="Gene3D" id="1.20.120.160">
    <property type="entry name" value="HPT domain"/>
    <property type="match status" value="1"/>
</dbReference>
<dbReference type="SUPFAM" id="SSF55874">
    <property type="entry name" value="ATPase domain of HSP90 chaperone/DNA topoisomerase II/histidine kinase"/>
    <property type="match status" value="1"/>
</dbReference>
<proteinExistence type="predicted"/>
<evidence type="ECO:0000313" key="15">
    <source>
        <dbReference type="Proteomes" id="UP000494363"/>
    </source>
</evidence>
<evidence type="ECO:0000256" key="11">
    <source>
        <dbReference type="SAM" id="Coils"/>
    </source>
</evidence>
<reference evidence="14 15" key="1">
    <citation type="submission" date="2020-04" db="EMBL/GenBank/DDBJ databases">
        <authorList>
            <person name="De Canck E."/>
        </authorList>
    </citation>
    <scope>NUCLEOTIDE SEQUENCE [LARGE SCALE GENOMIC DNA]</scope>
    <source>
        <strain evidence="14 15">LMG 29542</strain>
    </source>
</reference>
<evidence type="ECO:0000256" key="8">
    <source>
        <dbReference type="ARBA" id="ARBA00023012"/>
    </source>
</evidence>
<evidence type="ECO:0000256" key="7">
    <source>
        <dbReference type="ARBA" id="ARBA00022989"/>
    </source>
</evidence>
<dbReference type="SMART" id="SM00448">
    <property type="entry name" value="REC"/>
    <property type="match status" value="1"/>
</dbReference>
<dbReference type="SUPFAM" id="SSF52172">
    <property type="entry name" value="CheY-like"/>
    <property type="match status" value="1"/>
</dbReference>
<keyword evidence="11" id="KW-0175">Coiled coil</keyword>
<dbReference type="EC" id="2.7.13.3" evidence="14"/>
<dbReference type="AlphaFoldDB" id="A0A6J5DPM3"/>
<dbReference type="InterPro" id="IPR001789">
    <property type="entry name" value="Sig_transdc_resp-reg_receiver"/>
</dbReference>
<dbReference type="PANTHER" id="PTHR45339:SF1">
    <property type="entry name" value="HYBRID SIGNAL TRANSDUCTION HISTIDINE KINASE J"/>
    <property type="match status" value="1"/>
</dbReference>
<dbReference type="Pfam" id="PF00072">
    <property type="entry name" value="Response_reg"/>
    <property type="match status" value="1"/>
</dbReference>
<keyword evidence="8" id="KW-0902">Two-component regulatory system</keyword>
<keyword evidence="5" id="KW-0547">Nucleotide-binding</keyword>
<dbReference type="Gene3D" id="3.40.50.2300">
    <property type="match status" value="1"/>
</dbReference>
<dbReference type="InterPro" id="IPR036641">
    <property type="entry name" value="HPT_dom_sf"/>
</dbReference>
<evidence type="ECO:0000256" key="4">
    <source>
        <dbReference type="ARBA" id="ARBA00022692"/>
    </source>
</evidence>
<dbReference type="CDD" id="cd17546">
    <property type="entry name" value="REC_hyHK_CKI1_RcsC-like"/>
    <property type="match status" value="1"/>
</dbReference>
<gene>
    <name evidence="14" type="primary">rcsC_10</name>
    <name evidence="14" type="ORF">LMG29542_02506</name>
</gene>
<evidence type="ECO:0000256" key="12">
    <source>
        <dbReference type="SAM" id="MobiDB-lite"/>
    </source>
</evidence>
<keyword evidence="4" id="KW-0812">Transmembrane</keyword>
<keyword evidence="3 10" id="KW-0597">Phosphoprotein</keyword>
<dbReference type="InterPro" id="IPR011006">
    <property type="entry name" value="CheY-like_superfamily"/>
</dbReference>
<dbReference type="PROSITE" id="PS50110">
    <property type="entry name" value="RESPONSE_REGULATORY"/>
    <property type="match status" value="1"/>
</dbReference>
<comment type="subcellular location">
    <subcellularLocation>
        <location evidence="1">Cell membrane</location>
        <topology evidence="1">Multi-pass membrane protein</topology>
    </subcellularLocation>
</comment>
<feature type="region of interest" description="Disordered" evidence="12">
    <location>
        <begin position="713"/>
        <end position="733"/>
    </location>
</feature>
<protein>
    <submittedName>
        <fullName evidence="14">Sensor histidine kinase RcsC</fullName>
        <ecNumber evidence="14">2.7.13.3</ecNumber>
    </submittedName>
</protein>
<evidence type="ECO:0000256" key="10">
    <source>
        <dbReference type="PROSITE-ProRule" id="PRU00169"/>
    </source>
</evidence>
<evidence type="ECO:0000256" key="1">
    <source>
        <dbReference type="ARBA" id="ARBA00004651"/>
    </source>
</evidence>
<keyword evidence="14" id="KW-0418">Kinase</keyword>
<dbReference type="PANTHER" id="PTHR45339">
    <property type="entry name" value="HYBRID SIGNAL TRANSDUCTION HISTIDINE KINASE J"/>
    <property type="match status" value="1"/>
</dbReference>
<dbReference type="GO" id="GO:0005886">
    <property type="term" value="C:plasma membrane"/>
    <property type="evidence" value="ECO:0007669"/>
    <property type="project" value="UniProtKB-SubCell"/>
</dbReference>
<name>A0A6J5DPM3_9BURK</name>
<feature type="domain" description="Response regulatory" evidence="13">
    <location>
        <begin position="474"/>
        <end position="592"/>
    </location>
</feature>
<dbReference type="Proteomes" id="UP000494363">
    <property type="component" value="Unassembled WGS sequence"/>
</dbReference>
<keyword evidence="14" id="KW-0808">Transferase</keyword>